<evidence type="ECO:0000256" key="3">
    <source>
        <dbReference type="ARBA" id="ARBA00022475"/>
    </source>
</evidence>
<keyword evidence="2" id="KW-0813">Transport</keyword>
<dbReference type="Gene3D" id="1.20.1740.10">
    <property type="entry name" value="Amino acid/polyamine transporter I"/>
    <property type="match status" value="1"/>
</dbReference>
<organism evidence="5 6">
    <name type="scientific">Linum tenue</name>
    <dbReference type="NCBI Taxonomy" id="586396"/>
    <lineage>
        <taxon>Eukaryota</taxon>
        <taxon>Viridiplantae</taxon>
        <taxon>Streptophyta</taxon>
        <taxon>Embryophyta</taxon>
        <taxon>Tracheophyta</taxon>
        <taxon>Spermatophyta</taxon>
        <taxon>Magnoliopsida</taxon>
        <taxon>eudicotyledons</taxon>
        <taxon>Gunneridae</taxon>
        <taxon>Pentapetalae</taxon>
        <taxon>rosids</taxon>
        <taxon>fabids</taxon>
        <taxon>Malpighiales</taxon>
        <taxon>Linaceae</taxon>
        <taxon>Linum</taxon>
    </lineage>
</organism>
<dbReference type="PANTHER" id="PTHR45826:SF8">
    <property type="entry name" value="CATIONIC AMINO ACID TRANSPORTER"/>
    <property type="match status" value="1"/>
</dbReference>
<feature type="transmembrane region" description="Helical" evidence="4">
    <location>
        <begin position="70"/>
        <end position="99"/>
    </location>
</feature>
<dbReference type="PANTHER" id="PTHR45826">
    <property type="entry name" value="POLYAMINE TRANSPORTER PUT1"/>
    <property type="match status" value="1"/>
</dbReference>
<name>A0AAV0MAZ2_9ROSI</name>
<keyword evidence="3" id="KW-1003">Cell membrane</keyword>
<comment type="subcellular location">
    <subcellularLocation>
        <location evidence="1">Cell membrane</location>
        <topology evidence="1">Multi-pass membrane protein</topology>
    </subcellularLocation>
</comment>
<evidence type="ECO:0000256" key="4">
    <source>
        <dbReference type="SAM" id="Phobius"/>
    </source>
</evidence>
<proteinExistence type="predicted"/>
<dbReference type="GO" id="GO:0022857">
    <property type="term" value="F:transmembrane transporter activity"/>
    <property type="evidence" value="ECO:0007669"/>
    <property type="project" value="InterPro"/>
</dbReference>
<gene>
    <name evidence="5" type="ORF">LITE_LOCUS27725</name>
</gene>
<keyword evidence="4" id="KW-1133">Transmembrane helix</keyword>
<evidence type="ECO:0000256" key="2">
    <source>
        <dbReference type="ARBA" id="ARBA00022448"/>
    </source>
</evidence>
<keyword evidence="6" id="KW-1185">Reference proteome</keyword>
<evidence type="ECO:0000313" key="6">
    <source>
        <dbReference type="Proteomes" id="UP001154282"/>
    </source>
</evidence>
<comment type="caution">
    <text evidence="5">The sequence shown here is derived from an EMBL/GenBank/DDBJ whole genome shotgun (WGS) entry which is preliminary data.</text>
</comment>
<dbReference type="GO" id="GO:0005886">
    <property type="term" value="C:plasma membrane"/>
    <property type="evidence" value="ECO:0007669"/>
    <property type="project" value="UniProtKB-SubCell"/>
</dbReference>
<feature type="transmembrane region" description="Helical" evidence="4">
    <location>
        <begin position="20"/>
        <end position="49"/>
    </location>
</feature>
<protein>
    <submittedName>
        <fullName evidence="5">Uncharacterized protein</fullName>
    </submittedName>
</protein>
<sequence length="215" mass="23425">MNFWDNISALAGEVNKPGKTFPVALLVVVALTCLSYLIPLFAVIGAVDVPQLEWGSGFHATMAEMIARKLLKILLGIGAGLSAIGLYEAQLSSCAYHILGPLHKFFAARSNSRTSSPTNFIYSLSMLLEFAAFLWLRHKMPELQIPYRIPMRLSLLCVFCLIPESSHVAAPVSAAFSSGFPLLCRRRGALSSRFNSKRTNLSRGGSVRIGRAASH</sequence>
<dbReference type="EMBL" id="CAMGYJ010000007">
    <property type="protein sequence ID" value="CAI0443545.1"/>
    <property type="molecule type" value="Genomic_DNA"/>
</dbReference>
<feature type="transmembrane region" description="Helical" evidence="4">
    <location>
        <begin position="119"/>
        <end position="136"/>
    </location>
</feature>
<dbReference type="Proteomes" id="UP001154282">
    <property type="component" value="Unassembled WGS sequence"/>
</dbReference>
<dbReference type="InterPro" id="IPR044566">
    <property type="entry name" value="RMV1-like"/>
</dbReference>
<accession>A0AAV0MAZ2</accession>
<evidence type="ECO:0000313" key="5">
    <source>
        <dbReference type="EMBL" id="CAI0443545.1"/>
    </source>
</evidence>
<reference evidence="5" key="1">
    <citation type="submission" date="2022-08" db="EMBL/GenBank/DDBJ databases">
        <authorList>
            <person name="Gutierrez-Valencia J."/>
        </authorList>
    </citation>
    <scope>NUCLEOTIDE SEQUENCE</scope>
</reference>
<keyword evidence="4" id="KW-0812">Transmembrane</keyword>
<dbReference type="AlphaFoldDB" id="A0AAV0MAZ2"/>
<keyword evidence="4" id="KW-0472">Membrane</keyword>
<evidence type="ECO:0000256" key="1">
    <source>
        <dbReference type="ARBA" id="ARBA00004651"/>
    </source>
</evidence>